<reference evidence="1 2" key="1">
    <citation type="submission" date="2024-07" db="EMBL/GenBank/DDBJ databases">
        <title>Section-level genome sequencing and comparative genomics of Aspergillus sections Usti and Cavernicolus.</title>
        <authorList>
            <consortium name="Lawrence Berkeley National Laboratory"/>
            <person name="Nybo J.L."/>
            <person name="Vesth T.C."/>
            <person name="Theobald S."/>
            <person name="Frisvad J.C."/>
            <person name="Larsen T.O."/>
            <person name="Kjaerboelling I."/>
            <person name="Rothschild-Mancinelli K."/>
            <person name="Lyhne E.K."/>
            <person name="Kogle M.E."/>
            <person name="Barry K."/>
            <person name="Clum A."/>
            <person name="Na H."/>
            <person name="Ledsgaard L."/>
            <person name="Lin J."/>
            <person name="Lipzen A."/>
            <person name="Kuo A."/>
            <person name="Riley R."/>
            <person name="Mondo S."/>
            <person name="Labutti K."/>
            <person name="Haridas S."/>
            <person name="Pangalinan J."/>
            <person name="Salamov A.A."/>
            <person name="Simmons B.A."/>
            <person name="Magnuson J.K."/>
            <person name="Chen J."/>
            <person name="Drula E."/>
            <person name="Henrissat B."/>
            <person name="Wiebenga A."/>
            <person name="Lubbers R.J."/>
            <person name="Gomes A.C."/>
            <person name="Makela M.R."/>
            <person name="Stajich J."/>
            <person name="Grigoriev I.V."/>
            <person name="Mortensen U.H."/>
            <person name="De Vries R.P."/>
            <person name="Baker S.E."/>
            <person name="Andersen M.R."/>
        </authorList>
    </citation>
    <scope>NUCLEOTIDE SEQUENCE [LARGE SCALE GENOMIC DNA]</scope>
    <source>
        <strain evidence="1 2">CBS 123904</strain>
    </source>
</reference>
<keyword evidence="2" id="KW-1185">Reference proteome</keyword>
<accession>A0ABR4J288</accession>
<dbReference type="Proteomes" id="UP001610446">
    <property type="component" value="Unassembled WGS sequence"/>
</dbReference>
<evidence type="ECO:0000313" key="1">
    <source>
        <dbReference type="EMBL" id="KAL2834144.1"/>
    </source>
</evidence>
<gene>
    <name evidence="1" type="ORF">BJY01DRAFT_224415</name>
</gene>
<evidence type="ECO:0000313" key="2">
    <source>
        <dbReference type="Proteomes" id="UP001610446"/>
    </source>
</evidence>
<name>A0ABR4J288_9EURO</name>
<protein>
    <recommendedName>
        <fullName evidence="3">F-box domain-containing protein</fullName>
    </recommendedName>
</protein>
<sequence length="170" mass="19746">MSATTLDSLPSEIIVHIVIQLVGCDPRIDSCAYVYDPVPSALCLVSRRWKQIVTPLLYANYSYNSHPDKVDSLWRYARTVVNHPNLARKVRQVDFTTRELRHPHSFSNRVGFLRHLRDLYTANESWITRAYKQVGWDRPYYQNAFFTHCRDALESCGDLPDTEDQVALET</sequence>
<dbReference type="EMBL" id="JBFXLU010000225">
    <property type="protein sequence ID" value="KAL2834144.1"/>
    <property type="molecule type" value="Genomic_DNA"/>
</dbReference>
<organism evidence="1 2">
    <name type="scientific">Aspergillus pseudoustus</name>
    <dbReference type="NCBI Taxonomy" id="1810923"/>
    <lineage>
        <taxon>Eukaryota</taxon>
        <taxon>Fungi</taxon>
        <taxon>Dikarya</taxon>
        <taxon>Ascomycota</taxon>
        <taxon>Pezizomycotina</taxon>
        <taxon>Eurotiomycetes</taxon>
        <taxon>Eurotiomycetidae</taxon>
        <taxon>Eurotiales</taxon>
        <taxon>Aspergillaceae</taxon>
        <taxon>Aspergillus</taxon>
        <taxon>Aspergillus subgen. Nidulantes</taxon>
    </lineage>
</organism>
<proteinExistence type="predicted"/>
<evidence type="ECO:0008006" key="3">
    <source>
        <dbReference type="Google" id="ProtNLM"/>
    </source>
</evidence>
<comment type="caution">
    <text evidence="1">The sequence shown here is derived from an EMBL/GenBank/DDBJ whole genome shotgun (WGS) entry which is preliminary data.</text>
</comment>